<reference evidence="7" key="1">
    <citation type="submission" date="2021-02" db="EMBL/GenBank/DDBJ databases">
        <authorList>
            <person name="Dougan E. K."/>
            <person name="Rhodes N."/>
            <person name="Thang M."/>
            <person name="Chan C."/>
        </authorList>
    </citation>
    <scope>NUCLEOTIDE SEQUENCE</scope>
</reference>
<comment type="similarity">
    <text evidence="1">Belongs to the metallo-dependent hydrolases superfamily. TatD-type hydrolase family.</text>
</comment>
<evidence type="ECO:0000256" key="2">
    <source>
        <dbReference type="ARBA" id="ARBA00022722"/>
    </source>
</evidence>
<evidence type="ECO:0000313" key="7">
    <source>
        <dbReference type="EMBL" id="CAE7745808.1"/>
    </source>
</evidence>
<dbReference type="Gene3D" id="3.20.20.140">
    <property type="entry name" value="Metal-dependent hydrolases"/>
    <property type="match status" value="1"/>
</dbReference>
<dbReference type="GO" id="GO:0008310">
    <property type="term" value="F:single-stranded DNA 3'-5' DNA exonuclease activity"/>
    <property type="evidence" value="ECO:0007669"/>
    <property type="project" value="TreeGrafter"/>
</dbReference>
<keyword evidence="6" id="KW-1133">Transmembrane helix</keyword>
<protein>
    <submittedName>
        <fullName evidence="7">TatD protein</fullName>
    </submittedName>
</protein>
<sequence>MDCKNECQSDIRCSINSRRPFNNTACRHRCRVPPPPVLLLLLLLLLLLQIDTAASGLRVITAAAAAAAAAAAWCCCWHYVRHSSKKNHRGCCASKMNRAHDRDASARTNVESYDGRVIGAQAFVTPSEWKLPQNVAPPDRYLKLIRDGCKDMGIDLAYQQWLQSISSNKGQRGPEYWDAPANTKKKARVDGSPRPGAQKSGLGPLKISALSEFAVGHEGLVDIGANLGKCAPQDLAAQLLRASAANVSHVILTGCSVKGSLDASRICQEWAGPSGWSKALQLVGAAAQAEIQESDVMQLPCLSFTAGVHPHDAKRCDEKTIEALRSLASQSACVSLGECGLDYDRMFSPREIQLLWCRKQVELAVELRMPLFLHERDRDGSKGKPLGSSNDLLGILADCNVDPKAVCVHCFTGQAKELEAYISRGYFIGLTGFAGMKKRGAHIRELLRTAALPLKQLMIETDCPFMMPDKEYFSEAVGVRGRTNEPCLMPAVCRAVAECLEVPAEEVAKVTTENAKRFFSL</sequence>
<keyword evidence="6" id="KW-0472">Membrane</keyword>
<feature type="transmembrane region" description="Helical" evidence="6">
    <location>
        <begin position="60"/>
        <end position="80"/>
    </location>
</feature>
<evidence type="ECO:0000313" key="8">
    <source>
        <dbReference type="Proteomes" id="UP000649617"/>
    </source>
</evidence>
<evidence type="ECO:0000256" key="1">
    <source>
        <dbReference type="ARBA" id="ARBA00009275"/>
    </source>
</evidence>
<dbReference type="Gene3D" id="3.10.490.10">
    <property type="entry name" value="Gamma-glutamyl cyclotransferase-like"/>
    <property type="match status" value="1"/>
</dbReference>
<dbReference type="CDD" id="cd01310">
    <property type="entry name" value="TatD_DNAse"/>
    <property type="match status" value="1"/>
</dbReference>
<dbReference type="OrthoDB" id="6079689at2759"/>
<keyword evidence="4" id="KW-0378">Hydrolase</keyword>
<proteinExistence type="inferred from homology"/>
<keyword evidence="6" id="KW-0812">Transmembrane</keyword>
<feature type="region of interest" description="Disordered" evidence="5">
    <location>
        <begin position="168"/>
        <end position="203"/>
    </location>
</feature>
<dbReference type="Pfam" id="PF01026">
    <property type="entry name" value="TatD_DNase"/>
    <property type="match status" value="1"/>
</dbReference>
<dbReference type="GO" id="GO:0046872">
    <property type="term" value="F:metal ion binding"/>
    <property type="evidence" value="ECO:0007669"/>
    <property type="project" value="UniProtKB-KW"/>
</dbReference>
<name>A0A812XRV3_SYMPI</name>
<dbReference type="PANTHER" id="PTHR10060:SF15">
    <property type="entry name" value="DEOXYRIBONUCLEASE TATDN1"/>
    <property type="match status" value="1"/>
</dbReference>
<dbReference type="InterPro" id="IPR001130">
    <property type="entry name" value="TatD-like"/>
</dbReference>
<keyword evidence="2" id="KW-0540">Nuclease</keyword>
<dbReference type="AlphaFoldDB" id="A0A812XRV3"/>
<feature type="transmembrane region" description="Helical" evidence="6">
    <location>
        <begin position="37"/>
        <end position="54"/>
    </location>
</feature>
<evidence type="ECO:0000256" key="4">
    <source>
        <dbReference type="ARBA" id="ARBA00022801"/>
    </source>
</evidence>
<organism evidence="7 8">
    <name type="scientific">Symbiodinium pilosum</name>
    <name type="common">Dinoflagellate</name>
    <dbReference type="NCBI Taxonomy" id="2952"/>
    <lineage>
        <taxon>Eukaryota</taxon>
        <taxon>Sar</taxon>
        <taxon>Alveolata</taxon>
        <taxon>Dinophyceae</taxon>
        <taxon>Suessiales</taxon>
        <taxon>Symbiodiniaceae</taxon>
        <taxon>Symbiodinium</taxon>
    </lineage>
</organism>
<dbReference type="PANTHER" id="PTHR10060">
    <property type="entry name" value="TATD FAMILY DEOXYRIBONUCLEASE"/>
    <property type="match status" value="1"/>
</dbReference>
<keyword evidence="3" id="KW-0479">Metal-binding</keyword>
<dbReference type="InterPro" id="IPR032466">
    <property type="entry name" value="Metal_Hydrolase"/>
</dbReference>
<keyword evidence="8" id="KW-1185">Reference proteome</keyword>
<dbReference type="GO" id="GO:0005829">
    <property type="term" value="C:cytosol"/>
    <property type="evidence" value="ECO:0007669"/>
    <property type="project" value="TreeGrafter"/>
</dbReference>
<dbReference type="InterPro" id="IPR050891">
    <property type="entry name" value="TatD-type_Hydrolase"/>
</dbReference>
<dbReference type="SUPFAM" id="SSF51556">
    <property type="entry name" value="Metallo-dependent hydrolases"/>
    <property type="match status" value="1"/>
</dbReference>
<evidence type="ECO:0000256" key="3">
    <source>
        <dbReference type="ARBA" id="ARBA00022723"/>
    </source>
</evidence>
<evidence type="ECO:0000256" key="5">
    <source>
        <dbReference type="SAM" id="MobiDB-lite"/>
    </source>
</evidence>
<accession>A0A812XRV3</accession>
<dbReference type="Proteomes" id="UP000649617">
    <property type="component" value="Unassembled WGS sequence"/>
</dbReference>
<evidence type="ECO:0000256" key="6">
    <source>
        <dbReference type="SAM" id="Phobius"/>
    </source>
</evidence>
<comment type="caution">
    <text evidence="7">The sequence shown here is derived from an EMBL/GenBank/DDBJ whole genome shotgun (WGS) entry which is preliminary data.</text>
</comment>
<dbReference type="EMBL" id="CAJNIZ010046349">
    <property type="protein sequence ID" value="CAE7745808.1"/>
    <property type="molecule type" value="Genomic_DNA"/>
</dbReference>
<gene>
    <name evidence="7" type="primary">tatD</name>
    <name evidence="7" type="ORF">SPIL2461_LOCUS21523</name>
</gene>